<sequence length="1038" mass="117670">MDGFSTLYYALYPSDNLDNKESLAALATLILSTVDQLLGKYEFLWHKDTFELTLNDLEVRNNRGFFLEGRMRVGESIQDEWITVWLLRELSKTYDFVIEIHDTDGQFLLIEAANELPNWLTPARADNRLWIHNGKLHLVPIDHTSPGPAQKRRVFEIDNTFDDLQPQEENDAWIDHRKAIQLVRNPQVETLASPSLEKAAFSRLETYPYSLGEHQHTFVAYLPPSLAKICAHTSAKVVSPERQTATSLTQKAIEAFATRDSAGTRAAQKMSRFAPDETTRCSVTVSRTAYAQMQGQKFYPPRVYKAEQWPNTGREREQREKGMRLACGFEILFDESKHSLGRESTRVHNPDADKPIEVLTENDPAFRTYIDKLAAVDFFKGEIEGSRLYNQRYEHAKRVWLSIREKESDDRFSFAQEVETLLKAPGVGKPTTDQDDDEKWMEIDATDFDDYLSQRMQASTASGAPDADVQASAATLGQFSDKLNAFVEGQGGVTEAKFADEEFSDDDGDSSGGSDEELDDADKRRIMDGLVPSLNQSEWGASTQSALQQEQQEQKDQTVNLSAAKEEDLLNKVREFADDPSETKQREEDDRLRRPYFEKEEYDGYSDSDDGIDEDTRNAERLKSAVKEIGDDEAEDIENLPQVEGDVDIDMGNEEEDFLAFSREALGIDDALWSKIISERKDRGAFVPSSTANGQQAAHTASPQPPQPPTKAPHTGVEDQHAKPARNDKLNSFEAVMAAMDDELAKTTGRPHSTHPTREDDDDQLRAMDQELKSILARVDPHDETLDDDEFESEELQSGDYSTMRNFLESFKAQSGLSGPVSNLAGSFGERLPRDHQLSTLNFHNRKGMGNKSSKLPPQDLESLIKETYFDRREIKQWYRGFHKDCPSGELDERSFAEIYKQFFPFGDPSSFSKHVFKVFDTDRNGRINFKEFLSALSVTSRGKLDEKLKWAFQLYDIDDDGTITYDEMLTIVRSIYLMSGTIVKLPEDENTPEKRVSKIFAAMDKDKNSSLDFDEFVEGSKKDPTIVQALSLYDGLV</sequence>
<feature type="compositionally biased region" description="Polar residues" evidence="6">
    <location>
        <begin position="533"/>
        <end position="547"/>
    </location>
</feature>
<dbReference type="PROSITE" id="PS00018">
    <property type="entry name" value="EF_HAND_1"/>
    <property type="match status" value="2"/>
</dbReference>
<proteinExistence type="inferred from homology"/>
<gene>
    <name evidence="8" type="ORF">E3Q10_01957</name>
</gene>
<feature type="compositionally biased region" description="Acidic residues" evidence="6">
    <location>
        <begin position="600"/>
        <end position="613"/>
    </location>
</feature>
<keyword evidence="4" id="KW-0106">Calcium</keyword>
<accession>A0A4T0QZP3</accession>
<dbReference type="PROSITE" id="PS50222">
    <property type="entry name" value="EF_HAND_2"/>
    <property type="match status" value="3"/>
</dbReference>
<evidence type="ECO:0000256" key="2">
    <source>
        <dbReference type="ARBA" id="ARBA00022723"/>
    </source>
</evidence>
<dbReference type="EMBL" id="SPRO01000016">
    <property type="protein sequence ID" value="TIC30816.1"/>
    <property type="molecule type" value="Genomic_DNA"/>
</dbReference>
<dbReference type="InterPro" id="IPR018247">
    <property type="entry name" value="EF_Hand_1_Ca_BS"/>
</dbReference>
<dbReference type="InterPro" id="IPR002048">
    <property type="entry name" value="EF_hand_dom"/>
</dbReference>
<dbReference type="GO" id="GO:0005634">
    <property type="term" value="C:nucleus"/>
    <property type="evidence" value="ECO:0007669"/>
    <property type="project" value="TreeGrafter"/>
</dbReference>
<evidence type="ECO:0000256" key="3">
    <source>
        <dbReference type="ARBA" id="ARBA00022737"/>
    </source>
</evidence>
<feature type="compositionally biased region" description="Basic and acidic residues" evidence="6">
    <location>
        <begin position="564"/>
        <end position="599"/>
    </location>
</feature>
<evidence type="ECO:0000256" key="6">
    <source>
        <dbReference type="SAM" id="MobiDB-lite"/>
    </source>
</evidence>
<dbReference type="FunFam" id="1.10.238.10:FF:000009">
    <property type="entry name" value="Visinin-like protein 1"/>
    <property type="match status" value="1"/>
</dbReference>
<evidence type="ECO:0000259" key="7">
    <source>
        <dbReference type="PROSITE" id="PS50222"/>
    </source>
</evidence>
<dbReference type="Gene3D" id="1.10.238.10">
    <property type="entry name" value="EF-hand"/>
    <property type="match status" value="1"/>
</dbReference>
<dbReference type="PRINTS" id="PR00450">
    <property type="entry name" value="RECOVERIN"/>
</dbReference>
<dbReference type="Pfam" id="PF13499">
    <property type="entry name" value="EF-hand_7"/>
    <property type="match status" value="1"/>
</dbReference>
<evidence type="ECO:0000313" key="9">
    <source>
        <dbReference type="Proteomes" id="UP000305647"/>
    </source>
</evidence>
<dbReference type="Pfam" id="PF00036">
    <property type="entry name" value="EF-hand_1"/>
    <property type="match status" value="1"/>
</dbReference>
<dbReference type="Proteomes" id="UP000305647">
    <property type="component" value="Unassembled WGS sequence"/>
</dbReference>
<feature type="region of interest" description="Disordered" evidence="6">
    <location>
        <begin position="496"/>
        <end position="647"/>
    </location>
</feature>
<name>A0A4T0QZP3_9BASI</name>
<feature type="compositionally biased region" description="Basic and acidic residues" evidence="6">
    <location>
        <begin position="716"/>
        <end position="731"/>
    </location>
</feature>
<keyword evidence="3" id="KW-0677">Repeat</keyword>
<feature type="compositionally biased region" description="Acidic residues" evidence="6">
    <location>
        <begin position="501"/>
        <end position="520"/>
    </location>
</feature>
<evidence type="ECO:0000256" key="4">
    <source>
        <dbReference type="ARBA" id="ARBA00022837"/>
    </source>
</evidence>
<organism evidence="8 9">
    <name type="scientific">Wallemia mellicola</name>
    <dbReference type="NCBI Taxonomy" id="1708541"/>
    <lineage>
        <taxon>Eukaryota</taxon>
        <taxon>Fungi</taxon>
        <taxon>Dikarya</taxon>
        <taxon>Basidiomycota</taxon>
        <taxon>Wallemiomycotina</taxon>
        <taxon>Wallemiomycetes</taxon>
        <taxon>Wallemiales</taxon>
        <taxon>Wallemiaceae</taxon>
        <taxon>Wallemia</taxon>
    </lineage>
</organism>
<dbReference type="PANTHER" id="PTHR13060">
    <property type="entry name" value="SGT1 PROTEIN HSGT1 SUPPRESSOR OF GCR2"/>
    <property type="match status" value="1"/>
</dbReference>
<evidence type="ECO:0000256" key="1">
    <source>
        <dbReference type="ARBA" id="ARBA00006049"/>
    </source>
</evidence>
<comment type="similarity">
    <text evidence="1">Belongs to the recoverin family.</text>
</comment>
<dbReference type="SUPFAM" id="SSF47473">
    <property type="entry name" value="EF-hand"/>
    <property type="match status" value="1"/>
</dbReference>
<reference evidence="8 9" key="1">
    <citation type="submission" date="2019-03" db="EMBL/GenBank/DDBJ databases">
        <title>Sequencing 25 genomes of Wallemia mellicola.</title>
        <authorList>
            <person name="Gostincar C."/>
        </authorList>
    </citation>
    <scope>NUCLEOTIDE SEQUENCE [LARGE SCALE GENOMIC DNA]</scope>
    <source>
        <strain evidence="8 9">EXF-8738</strain>
    </source>
</reference>
<dbReference type="InterPro" id="IPR011992">
    <property type="entry name" value="EF-hand-dom_pair"/>
</dbReference>
<dbReference type="PANTHER" id="PTHR13060:SF0">
    <property type="entry name" value="PROTEIN ECDYSONELESS HOMOLOG"/>
    <property type="match status" value="1"/>
</dbReference>
<dbReference type="GO" id="GO:0005509">
    <property type="term" value="F:calcium ion binding"/>
    <property type="evidence" value="ECO:0007669"/>
    <property type="project" value="InterPro"/>
</dbReference>
<keyword evidence="2" id="KW-0479">Metal-binding</keyword>
<protein>
    <recommendedName>
        <fullName evidence="5">Calcium-binding protein NCS-1</fullName>
    </recommendedName>
</protein>
<dbReference type="GO" id="GO:0008047">
    <property type="term" value="F:enzyme activator activity"/>
    <property type="evidence" value="ECO:0007669"/>
    <property type="project" value="UniProtKB-ARBA"/>
</dbReference>
<dbReference type="CDD" id="cd00051">
    <property type="entry name" value="EFh"/>
    <property type="match status" value="2"/>
</dbReference>
<dbReference type="InterPro" id="IPR010770">
    <property type="entry name" value="Ecd"/>
</dbReference>
<feature type="domain" description="EF-hand" evidence="7">
    <location>
        <begin position="944"/>
        <end position="979"/>
    </location>
</feature>
<comment type="caution">
    <text evidence="8">The sequence shown here is derived from an EMBL/GenBank/DDBJ whole genome shotgun (WGS) entry which is preliminary data.</text>
</comment>
<dbReference type="AlphaFoldDB" id="A0A4T0QZP3"/>
<feature type="compositionally biased region" description="Basic and acidic residues" evidence="6">
    <location>
        <begin position="614"/>
        <end position="629"/>
    </location>
</feature>
<dbReference type="SMART" id="SM00054">
    <property type="entry name" value="EFh"/>
    <property type="match status" value="3"/>
</dbReference>
<feature type="domain" description="EF-hand" evidence="7">
    <location>
        <begin position="908"/>
        <end position="943"/>
    </location>
</feature>
<evidence type="ECO:0000313" key="8">
    <source>
        <dbReference type="EMBL" id="TIC30816.1"/>
    </source>
</evidence>
<evidence type="ECO:0000256" key="5">
    <source>
        <dbReference type="ARBA" id="ARBA00071944"/>
    </source>
</evidence>
<feature type="domain" description="EF-hand" evidence="7">
    <location>
        <begin position="992"/>
        <end position="1027"/>
    </location>
</feature>
<feature type="region of interest" description="Disordered" evidence="6">
    <location>
        <begin position="684"/>
        <end position="762"/>
    </location>
</feature>
<dbReference type="Pfam" id="PF07093">
    <property type="entry name" value="SGT1"/>
    <property type="match status" value="1"/>
</dbReference>